<organism evidence="2 3">
    <name type="scientific">Methanopyrus kandleri</name>
    <dbReference type="NCBI Taxonomy" id="2320"/>
    <lineage>
        <taxon>Archaea</taxon>
        <taxon>Methanobacteriati</taxon>
        <taxon>Methanobacteriota</taxon>
        <taxon>Methanomada group</taxon>
        <taxon>Methanopyri</taxon>
        <taxon>Methanopyrales</taxon>
        <taxon>Methanopyraceae</taxon>
        <taxon>Methanopyrus</taxon>
    </lineage>
</organism>
<dbReference type="SUPFAM" id="SSF143631">
    <property type="entry name" value="ApbE-like"/>
    <property type="match status" value="1"/>
</dbReference>
<evidence type="ECO:0000313" key="3">
    <source>
        <dbReference type="Proteomes" id="UP000619545"/>
    </source>
</evidence>
<gene>
    <name evidence="2" type="ORF">HA336_05405</name>
</gene>
<proteinExistence type="inferred from homology"/>
<dbReference type="Proteomes" id="UP000619545">
    <property type="component" value="Unassembled WGS sequence"/>
</dbReference>
<dbReference type="NCBIfam" id="NF003321">
    <property type="entry name" value="PRK04334.1-1"/>
    <property type="match status" value="1"/>
</dbReference>
<name>A0A832T7B8_9EURY</name>
<dbReference type="HAMAP" id="MF_01079">
    <property type="entry name" value="UPF0280"/>
    <property type="match status" value="1"/>
</dbReference>
<sequence>MYSMRVVIEETDVTIRADSKESVSSAAKAVKLHRSELDRYVAKDPAFVTAKVPVRTLEGAPEVAKLMSRAAEPFGVGPMAAVAGAIAELAARASEPTVIVDNGGDVQVRARRSVVVGLYVSDDHPLSGRIGFEIEGVLGVCTSSGKFGHSYSAGKADAVTVFAERASLADAAATAICNLTSGDDPEAAVQRALEFADDFTGDLIEAAVVIRGDFVGISGRPPKIVSLRGGRIKPARLEPTI</sequence>
<protein>
    <recommendedName>
        <fullName evidence="1">UPF0280 protein HA336_05405</fullName>
    </recommendedName>
</protein>
<dbReference type="OMA" id="NGYGICT"/>
<dbReference type="InterPro" id="IPR007183">
    <property type="entry name" value="UPF0280"/>
</dbReference>
<dbReference type="PIRSF" id="PIRSF006421">
    <property type="entry name" value="UCP006421"/>
    <property type="match status" value="1"/>
</dbReference>
<accession>A0A832T7B8</accession>
<comment type="caution">
    <text evidence="2">The sequence shown here is derived from an EMBL/GenBank/DDBJ whole genome shotgun (WGS) entry which is preliminary data.</text>
</comment>
<dbReference type="EMBL" id="DUJS01000004">
    <property type="protein sequence ID" value="HII70652.1"/>
    <property type="molecule type" value="Genomic_DNA"/>
</dbReference>
<dbReference type="SMR" id="A0A832T7B8"/>
<dbReference type="InterPro" id="IPR003374">
    <property type="entry name" value="ApbE-like_sf"/>
</dbReference>
<reference evidence="2" key="1">
    <citation type="journal article" date="2020" name="bioRxiv">
        <title>A rank-normalized archaeal taxonomy based on genome phylogeny resolves widespread incomplete and uneven classifications.</title>
        <authorList>
            <person name="Rinke C."/>
            <person name="Chuvochina M."/>
            <person name="Mussig A.J."/>
            <person name="Chaumeil P.-A."/>
            <person name="Waite D.W."/>
            <person name="Whitman W.B."/>
            <person name="Parks D.H."/>
            <person name="Hugenholtz P."/>
        </authorList>
    </citation>
    <scope>NUCLEOTIDE SEQUENCE</scope>
    <source>
        <strain evidence="2">UBA8853</strain>
    </source>
</reference>
<evidence type="ECO:0000256" key="1">
    <source>
        <dbReference type="HAMAP-Rule" id="MF_01079"/>
    </source>
</evidence>
<dbReference type="AlphaFoldDB" id="A0A832T7B8"/>
<evidence type="ECO:0000313" key="2">
    <source>
        <dbReference type="EMBL" id="HII70652.1"/>
    </source>
</evidence>
<comment type="similarity">
    <text evidence="1">Belongs to the UPF0280 family.</text>
</comment>
<dbReference type="InterPro" id="IPR037456">
    <property type="entry name" value="MA1715-like"/>
</dbReference>
<dbReference type="Gene3D" id="3.10.520.10">
    <property type="entry name" value="ApbE-like domains"/>
    <property type="match status" value="1"/>
</dbReference>